<evidence type="ECO:0000313" key="2">
    <source>
        <dbReference type="Proteomes" id="UP000196560"/>
    </source>
</evidence>
<dbReference type="AlphaFoldDB" id="A0A1Y3U195"/>
<dbReference type="eggNOG" id="ENOG5031U04">
    <property type="taxonomic scope" value="Bacteria"/>
</dbReference>
<sequence length="102" mass="11658">MFELKPEPQFIADYRHVMRKHPALKSELRAALRELAATGTLPAMYRLHQLANPGGNYNGHMEFHLADGMVDVLVLFMPHRSNPVIRLVRMGSHQELFQGPLK</sequence>
<protein>
    <submittedName>
        <fullName evidence="1">Addiction module toxin RelE</fullName>
    </submittedName>
</protein>
<dbReference type="InterPro" id="IPR004386">
    <property type="entry name" value="Toxin_YafQ-like"/>
</dbReference>
<comment type="caution">
    <text evidence="1">The sequence shown here is derived from an EMBL/GenBank/DDBJ whole genome shotgun (WGS) entry which is preliminary data.</text>
</comment>
<dbReference type="Proteomes" id="UP000196560">
    <property type="component" value="Unassembled WGS sequence"/>
</dbReference>
<organism evidence="1 2">
    <name type="scientific">Enorma massiliensis</name>
    <dbReference type="NCBI Taxonomy" id="1472761"/>
    <lineage>
        <taxon>Bacteria</taxon>
        <taxon>Bacillati</taxon>
        <taxon>Actinomycetota</taxon>
        <taxon>Coriobacteriia</taxon>
        <taxon>Coriobacteriales</taxon>
        <taxon>Coriobacteriaceae</taxon>
        <taxon>Enorma</taxon>
    </lineage>
</organism>
<name>A0A1Y3U195_9ACTN</name>
<dbReference type="EMBL" id="NFHO01000007">
    <property type="protein sequence ID" value="OUN42563.1"/>
    <property type="molecule type" value="Genomic_DNA"/>
</dbReference>
<evidence type="ECO:0000313" key="1">
    <source>
        <dbReference type="EMBL" id="OUN42563.1"/>
    </source>
</evidence>
<accession>A0A1Y3U195</accession>
<reference evidence="2" key="1">
    <citation type="submission" date="2017-04" db="EMBL/GenBank/DDBJ databases">
        <title>Function of individual gut microbiota members based on whole genome sequencing of pure cultures obtained from chicken caecum.</title>
        <authorList>
            <person name="Medvecky M."/>
            <person name="Cejkova D."/>
            <person name="Polansky O."/>
            <person name="Karasova D."/>
            <person name="Kubasova T."/>
            <person name="Cizek A."/>
            <person name="Rychlik I."/>
        </authorList>
    </citation>
    <scope>NUCLEOTIDE SEQUENCE [LARGE SCALE GENOMIC DNA]</scope>
    <source>
        <strain evidence="2">An70</strain>
    </source>
</reference>
<dbReference type="Gene3D" id="3.30.2310.20">
    <property type="entry name" value="RelE-like"/>
    <property type="match status" value="1"/>
</dbReference>
<gene>
    <name evidence="1" type="ORF">B5G21_06945</name>
</gene>
<dbReference type="InterPro" id="IPR035093">
    <property type="entry name" value="RelE/ParE_toxin_dom_sf"/>
</dbReference>
<dbReference type="SUPFAM" id="SSF143011">
    <property type="entry name" value="RelE-like"/>
    <property type="match status" value="1"/>
</dbReference>
<dbReference type="STRING" id="1118060.GCA_000311845_00409"/>
<dbReference type="RefSeq" id="WP_087186573.1">
    <property type="nucleotide sequence ID" value="NZ_NFHO01000007.1"/>
</dbReference>
<proteinExistence type="predicted"/>
<keyword evidence="2" id="KW-1185">Reference proteome</keyword>
<dbReference type="Pfam" id="PF15738">
    <property type="entry name" value="YafQ_toxin"/>
    <property type="match status" value="1"/>
</dbReference>